<sequence>MHFLHILLVRSKSCTFSLHNLKEGRMSIHILISCVALPFPSSLFHIGSLLVVTFLPVFVNCLPVGRCAPFSPIYLFRSCSFLALLRLCFEILTYLLYTPTSTRLLAAQFSSLAGAVHSGLCNQDNLKAESFGRYTWSK</sequence>
<dbReference type="Proteomes" id="UP000308267">
    <property type="component" value="Unassembled WGS sequence"/>
</dbReference>
<evidence type="ECO:0000313" key="1">
    <source>
        <dbReference type="EMBL" id="TGZ67143.1"/>
    </source>
</evidence>
<reference evidence="1 2" key="1">
    <citation type="journal article" date="2019" name="BMC Genomics">
        <title>New insights from Opisthorchis felineus genome: update on genomics of the epidemiologically important liver flukes.</title>
        <authorList>
            <person name="Ershov N.I."/>
            <person name="Mordvinov V.A."/>
            <person name="Prokhortchouk E.B."/>
            <person name="Pakharukova M.Y."/>
            <person name="Gunbin K.V."/>
            <person name="Ustyantsev K."/>
            <person name="Genaev M.A."/>
            <person name="Blinov A.G."/>
            <person name="Mazur A."/>
            <person name="Boulygina E."/>
            <person name="Tsygankova S."/>
            <person name="Khrameeva E."/>
            <person name="Chekanov N."/>
            <person name="Fan G."/>
            <person name="Xiao A."/>
            <person name="Zhang H."/>
            <person name="Xu X."/>
            <person name="Yang H."/>
            <person name="Solovyev V."/>
            <person name="Lee S.M."/>
            <person name="Liu X."/>
            <person name="Afonnikov D.A."/>
            <person name="Skryabin K.G."/>
        </authorList>
    </citation>
    <scope>NUCLEOTIDE SEQUENCE [LARGE SCALE GENOMIC DNA]</scope>
    <source>
        <strain evidence="1">AK-0245</strain>
        <tissue evidence="1">Whole organism</tissue>
    </source>
</reference>
<dbReference type="EMBL" id="SJOL01006425">
    <property type="protein sequence ID" value="TGZ67143.1"/>
    <property type="molecule type" value="Genomic_DNA"/>
</dbReference>
<organism evidence="1 2">
    <name type="scientific">Opisthorchis felineus</name>
    <dbReference type="NCBI Taxonomy" id="147828"/>
    <lineage>
        <taxon>Eukaryota</taxon>
        <taxon>Metazoa</taxon>
        <taxon>Spiralia</taxon>
        <taxon>Lophotrochozoa</taxon>
        <taxon>Platyhelminthes</taxon>
        <taxon>Trematoda</taxon>
        <taxon>Digenea</taxon>
        <taxon>Opisthorchiida</taxon>
        <taxon>Opisthorchiata</taxon>
        <taxon>Opisthorchiidae</taxon>
        <taxon>Opisthorchis</taxon>
    </lineage>
</organism>
<comment type="caution">
    <text evidence="1">The sequence shown here is derived from an EMBL/GenBank/DDBJ whole genome shotgun (WGS) entry which is preliminary data.</text>
</comment>
<name>A0A4S2LTK2_OPIFE</name>
<keyword evidence="2" id="KW-1185">Reference proteome</keyword>
<dbReference type="AlphaFoldDB" id="A0A4S2LTK2"/>
<gene>
    <name evidence="1" type="ORF">CRM22_004940</name>
</gene>
<accession>A0A4S2LTK2</accession>
<protein>
    <submittedName>
        <fullName evidence="1">Uncharacterized protein</fullName>
    </submittedName>
</protein>
<proteinExistence type="predicted"/>
<evidence type="ECO:0000313" key="2">
    <source>
        <dbReference type="Proteomes" id="UP000308267"/>
    </source>
</evidence>